<sequence length="788" mass="87067">MVLDELEERLTAINLDTPACRGQDGSDSGVEVNSGPIPEVTPVASCDSSLISCCYSSEDLISQTLQLADERELGDGTSEGGSESSSVASNKPKTPSSVRRKCTPNLMNRPSRSAQSPTTRSRTPMKERSLSRTPSSNKNTPTSSKTMSAGKMSGSSVVRSISLKSPASDQAKLPGKSVASRVKSPLVSSSVDDGRWPSSVSKSQTPTKNKLFDKKFTIMTSSVGPIEGKSSTFDKYATLPRRRRKSAENLLEIKVNRDPSLNRTASLRKKKVHDNSPPTVKSLPPYPSKQKSRTRIYHETCVQTALTGQDVDKALEGIPFQNVHNRVETKAMSIQVDRRFELAENLEAQVKQMQEKVSKLLEEKKEYEKIKCDLKEERELRQSQEKRLRALLHDKNCQENVIDSVEKQCILTNDICKKQQQEIIQLQTICCNLKRELDKSLLMQHKIIQQQQEVEAESLEMQEFLQAEKSTLADTLKELENEVSETKQALLQKEAELIKQQEDCTHLVRISEQIRQEKLSVEARLKALDVCSREAMLQHGAAVSGASVALSGLGSRLENLVEALVSSYNISERDLEDVIFHNEAYSQSSSTGSSAASESNSPQHKSSGRGFMSAIINAIRSATLLRSTPDTFSDAELLAAEPEPASFHRDLTTTSSPGDGKRHSIASLPSLSDLSPMRNSHRTSFAASDDFELCGENNTDGALTNSESLQNLSQAILQRQKQEEEVAKDLSIHTETHPSTLVDQVIEVDNLVTKLLKVLQIIQLSTEKQRLSSYIISVGIVHYNVSIL</sequence>
<organism evidence="3 4">
    <name type="scientific">Ranatra chinensis</name>
    <dbReference type="NCBI Taxonomy" id="642074"/>
    <lineage>
        <taxon>Eukaryota</taxon>
        <taxon>Metazoa</taxon>
        <taxon>Ecdysozoa</taxon>
        <taxon>Arthropoda</taxon>
        <taxon>Hexapoda</taxon>
        <taxon>Insecta</taxon>
        <taxon>Pterygota</taxon>
        <taxon>Neoptera</taxon>
        <taxon>Paraneoptera</taxon>
        <taxon>Hemiptera</taxon>
        <taxon>Heteroptera</taxon>
        <taxon>Panheteroptera</taxon>
        <taxon>Nepomorpha</taxon>
        <taxon>Nepidae</taxon>
        <taxon>Ranatrinae</taxon>
        <taxon>Ranatra</taxon>
    </lineage>
</organism>
<comment type="caution">
    <text evidence="3">The sequence shown here is derived from an EMBL/GenBank/DDBJ whole genome shotgun (WGS) entry which is preliminary data.</text>
</comment>
<feature type="compositionally biased region" description="Polar residues" evidence="2">
    <location>
        <begin position="87"/>
        <end position="97"/>
    </location>
</feature>
<feature type="coiled-coil region" evidence="1">
    <location>
        <begin position="336"/>
        <end position="394"/>
    </location>
</feature>
<keyword evidence="4" id="KW-1185">Reference proteome</keyword>
<feature type="compositionally biased region" description="Polar residues" evidence="2">
    <location>
        <begin position="105"/>
        <end position="122"/>
    </location>
</feature>
<feature type="region of interest" description="Disordered" evidence="2">
    <location>
        <begin position="588"/>
        <end position="608"/>
    </location>
</feature>
<reference evidence="3 4" key="1">
    <citation type="submission" date="2024-07" db="EMBL/GenBank/DDBJ databases">
        <title>Chromosome-level genome assembly of the water stick insect Ranatra chinensis (Heteroptera: Nepidae).</title>
        <authorList>
            <person name="Liu X."/>
        </authorList>
    </citation>
    <scope>NUCLEOTIDE SEQUENCE [LARGE SCALE GENOMIC DNA]</scope>
    <source>
        <strain evidence="3">Cailab_2021Rc</strain>
        <tissue evidence="3">Muscle</tissue>
    </source>
</reference>
<feature type="region of interest" description="Disordered" evidence="2">
    <location>
        <begin position="643"/>
        <end position="681"/>
    </location>
</feature>
<dbReference type="Proteomes" id="UP001558652">
    <property type="component" value="Unassembled WGS sequence"/>
</dbReference>
<evidence type="ECO:0000313" key="4">
    <source>
        <dbReference type="Proteomes" id="UP001558652"/>
    </source>
</evidence>
<evidence type="ECO:0000256" key="2">
    <source>
        <dbReference type="SAM" id="MobiDB-lite"/>
    </source>
</evidence>
<feature type="region of interest" description="Disordered" evidence="2">
    <location>
        <begin position="73"/>
        <end position="206"/>
    </location>
</feature>
<dbReference type="EMBL" id="JBFDAA010000001">
    <property type="protein sequence ID" value="KAL1140254.1"/>
    <property type="molecule type" value="Genomic_DNA"/>
</dbReference>
<name>A0ABD0YYH5_9HEMI</name>
<feature type="compositionally biased region" description="Low complexity" evidence="2">
    <location>
        <begin position="588"/>
        <end position="601"/>
    </location>
</feature>
<dbReference type="AlphaFoldDB" id="A0ABD0YYH5"/>
<keyword evidence="1" id="KW-0175">Coiled coil</keyword>
<feature type="coiled-coil region" evidence="1">
    <location>
        <begin position="462"/>
        <end position="503"/>
    </location>
</feature>
<gene>
    <name evidence="3" type="ORF">AAG570_000186</name>
</gene>
<protein>
    <submittedName>
        <fullName evidence="3">Uncharacterized protein</fullName>
    </submittedName>
</protein>
<proteinExistence type="predicted"/>
<evidence type="ECO:0000313" key="3">
    <source>
        <dbReference type="EMBL" id="KAL1140254.1"/>
    </source>
</evidence>
<evidence type="ECO:0000256" key="1">
    <source>
        <dbReference type="SAM" id="Coils"/>
    </source>
</evidence>
<feature type="compositionally biased region" description="Polar residues" evidence="2">
    <location>
        <begin position="153"/>
        <end position="168"/>
    </location>
</feature>
<feature type="compositionally biased region" description="Low complexity" evidence="2">
    <location>
        <begin position="133"/>
        <end position="146"/>
    </location>
</feature>
<feature type="region of interest" description="Disordered" evidence="2">
    <location>
        <begin position="261"/>
        <end position="294"/>
    </location>
</feature>
<accession>A0ABD0YYH5</accession>